<dbReference type="PANTHER" id="PTHR32039:SF7">
    <property type="entry name" value="COMPETENCE PROTEIN COMM"/>
    <property type="match status" value="1"/>
</dbReference>
<dbReference type="InterPro" id="IPR003593">
    <property type="entry name" value="AAA+_ATPase"/>
</dbReference>
<dbReference type="Gene3D" id="3.30.230.10">
    <property type="match status" value="1"/>
</dbReference>
<dbReference type="AlphaFoldDB" id="A0A9D1HYU5"/>
<dbReference type="GO" id="GO:0005524">
    <property type="term" value="F:ATP binding"/>
    <property type="evidence" value="ECO:0007669"/>
    <property type="project" value="InterPro"/>
</dbReference>
<organism evidence="3 4">
    <name type="scientific">Candidatus Allocopromorpha excrementigallinarum</name>
    <dbReference type="NCBI Taxonomy" id="2840742"/>
    <lineage>
        <taxon>Bacteria</taxon>
        <taxon>Bacillati</taxon>
        <taxon>Bacillota</taxon>
        <taxon>Clostridia</taxon>
        <taxon>Eubacteriales</taxon>
        <taxon>Eubacteriaceae</taxon>
        <taxon>Eubacteriaceae incertae sedis</taxon>
        <taxon>Candidatus Allocopromorpha</taxon>
    </lineage>
</organism>
<evidence type="ECO:0000256" key="1">
    <source>
        <dbReference type="ARBA" id="ARBA00006354"/>
    </source>
</evidence>
<dbReference type="Pfam" id="PF13541">
    <property type="entry name" value="ChlI"/>
    <property type="match status" value="1"/>
</dbReference>
<dbReference type="InterPro" id="IPR020568">
    <property type="entry name" value="Ribosomal_Su5_D2-typ_SF"/>
</dbReference>
<feature type="domain" description="AAA+ ATPase" evidence="2">
    <location>
        <begin position="210"/>
        <end position="393"/>
    </location>
</feature>
<sequence>MMTRVKTAALAGVRGVAVTVETDIRRGMPAFNIVGLADITIKEAYQRVRPAIFNSGYGFPCERITVNLVPAGSHKTGSHFDLPIAMGIIMAEEGDWKTEDTVFLGELSLDGKINPIKGALPLAISARENGAGNIVVPAANAEEVSILEDVRVIPVENLSQAVDYACGLLEGKVYKGRKAAAEIKRSIREDFSQVVGQESVKRALAAAAAGNHGILMIGGPGCGKTMMAKRMPGILPPLDYEERLEVTGIYSVAGLLSEERPWISDRPFRKPHHSASRAGIIGGGTRPVPGELTLAHRGIIFMDELGEFDERVLDSMREPLEEGVVRIRRNTEEVTFPAEAMVVAAANPCRCGNLWNEKKICTCTERQLAAYRRKLSGPFSDRIDIHVKVNPVSREEISGENTSPPGMSSEEMRILVERARRMQSKRYINYPKKYNGNLSYEEAAEFCVMDEGAGRLIGQAYHRLNLTARAYGKLVKVARTLADMEESEVIRERHAAEAAMYRITEGTECYVR</sequence>
<dbReference type="Pfam" id="PF13335">
    <property type="entry name" value="Mg_chelatase_C"/>
    <property type="match status" value="1"/>
</dbReference>
<dbReference type="Pfam" id="PF01078">
    <property type="entry name" value="Mg_chelatase"/>
    <property type="match status" value="1"/>
</dbReference>
<accession>A0A9D1HYU5</accession>
<dbReference type="InterPro" id="IPR025158">
    <property type="entry name" value="Mg_chelat-rel_C"/>
</dbReference>
<dbReference type="InterPro" id="IPR045006">
    <property type="entry name" value="CHLI-like"/>
</dbReference>
<dbReference type="InterPro" id="IPR014721">
    <property type="entry name" value="Ribsml_uS5_D2-typ_fold_subgr"/>
</dbReference>
<dbReference type="SUPFAM" id="SSF54211">
    <property type="entry name" value="Ribosomal protein S5 domain 2-like"/>
    <property type="match status" value="1"/>
</dbReference>
<dbReference type="InterPro" id="IPR027417">
    <property type="entry name" value="P-loop_NTPase"/>
</dbReference>
<dbReference type="InterPro" id="IPR000523">
    <property type="entry name" value="Mg_chelatse_chII-like_cat_dom"/>
</dbReference>
<dbReference type="PANTHER" id="PTHR32039">
    <property type="entry name" value="MAGNESIUM-CHELATASE SUBUNIT CHLI"/>
    <property type="match status" value="1"/>
</dbReference>
<comment type="similarity">
    <text evidence="1">Belongs to the Mg-chelatase subunits D/I family. ComM subfamily.</text>
</comment>
<protein>
    <submittedName>
        <fullName evidence="3">YifB family Mg chelatase-like AAA ATPase</fullName>
    </submittedName>
</protein>
<dbReference type="Proteomes" id="UP000824090">
    <property type="component" value="Unassembled WGS sequence"/>
</dbReference>
<dbReference type="EMBL" id="DVMP01000026">
    <property type="protein sequence ID" value="HIU25108.1"/>
    <property type="molecule type" value="Genomic_DNA"/>
</dbReference>
<gene>
    <name evidence="3" type="ORF">IAC50_01235</name>
</gene>
<reference evidence="3" key="1">
    <citation type="submission" date="2020-10" db="EMBL/GenBank/DDBJ databases">
        <authorList>
            <person name="Gilroy R."/>
        </authorList>
    </citation>
    <scope>NUCLEOTIDE SEQUENCE</scope>
    <source>
        <strain evidence="3">ChiHcec3-6078</strain>
    </source>
</reference>
<comment type="caution">
    <text evidence="3">The sequence shown here is derived from an EMBL/GenBank/DDBJ whole genome shotgun (WGS) entry which is preliminary data.</text>
</comment>
<name>A0A9D1HYU5_9FIRM</name>
<evidence type="ECO:0000313" key="4">
    <source>
        <dbReference type="Proteomes" id="UP000824090"/>
    </source>
</evidence>
<dbReference type="NCBIfam" id="TIGR00368">
    <property type="entry name" value="YifB family Mg chelatase-like AAA ATPase"/>
    <property type="match status" value="1"/>
</dbReference>
<evidence type="ECO:0000313" key="3">
    <source>
        <dbReference type="EMBL" id="HIU25108.1"/>
    </source>
</evidence>
<evidence type="ECO:0000259" key="2">
    <source>
        <dbReference type="SMART" id="SM00382"/>
    </source>
</evidence>
<reference evidence="3" key="2">
    <citation type="journal article" date="2021" name="PeerJ">
        <title>Extensive microbial diversity within the chicken gut microbiome revealed by metagenomics and culture.</title>
        <authorList>
            <person name="Gilroy R."/>
            <person name="Ravi A."/>
            <person name="Getino M."/>
            <person name="Pursley I."/>
            <person name="Horton D.L."/>
            <person name="Alikhan N.F."/>
            <person name="Baker D."/>
            <person name="Gharbi K."/>
            <person name="Hall N."/>
            <person name="Watson M."/>
            <person name="Adriaenssens E.M."/>
            <person name="Foster-Nyarko E."/>
            <person name="Jarju S."/>
            <person name="Secka A."/>
            <person name="Antonio M."/>
            <person name="Oren A."/>
            <person name="Chaudhuri R.R."/>
            <person name="La Ragione R."/>
            <person name="Hildebrand F."/>
            <person name="Pallen M.J."/>
        </authorList>
    </citation>
    <scope>NUCLEOTIDE SEQUENCE</scope>
    <source>
        <strain evidence="3">ChiHcec3-6078</strain>
    </source>
</reference>
<dbReference type="SUPFAM" id="SSF52540">
    <property type="entry name" value="P-loop containing nucleoside triphosphate hydrolases"/>
    <property type="match status" value="1"/>
</dbReference>
<proteinExistence type="inferred from homology"/>
<dbReference type="InterPro" id="IPR004482">
    <property type="entry name" value="Mg_chelat-rel"/>
</dbReference>
<dbReference type="Gene3D" id="3.40.50.300">
    <property type="entry name" value="P-loop containing nucleotide triphosphate hydrolases"/>
    <property type="match status" value="1"/>
</dbReference>
<dbReference type="SMART" id="SM00382">
    <property type="entry name" value="AAA"/>
    <property type="match status" value="1"/>
</dbReference>